<name>A0ABV2Q0K6_9GAMM</name>
<protein>
    <submittedName>
        <fullName evidence="3">DNA primase/helicase</fullName>
    </submittedName>
</protein>
<dbReference type="InterPro" id="IPR009270">
    <property type="entry name" value="DUF927"/>
</dbReference>
<sequence>MTAETYIRDLEAKEARELALLQRMPRQPLATAIRQTVRAATPVQSTGDSGDSGDAASHKGLSRPHVESGSGDAGDRPVPRPRFELLEAPADGRQVGVYWLDVARNKAGEVTGQAAPTWICSPLQVAAMTRDAQGSAWGRMLVFSDRDGLLHRWTMPMRMLAGNGEELRGELLAEGLTITSSGRDRARLVNYIGQARPDVTARCVTRTGWHGDTFVLPRETFGDTDAEPVHYQAATLDGVTLGKGGTLAGWIGEVSTRCAGNARLVLAVSLGFAGPCLDLLRMDGGGFHLRGGSSTGKTTALRVAASLFGAPDYVRTWRHTDNGLEGVAGMHSGLLLVLDEIGELAPKIAGQTAYMLANGQGKGRAARDGSPRALTTWRLLFLSSGEVALSDLVTQAGGKVCAGQEVRVIDLPADAGAGHGLFDVLPYDMTAGAFADSLAAASAKHHGHALPAFLNALVADPAKARDALAKLRDTIAAELASDHADGQVRRVAQRFALVAAAGELATAYRLTGWQVDEAKRAAAACFRAWMEGRGTAGASEPAAMLDQVRAFLSAHGESRFTAWHGEPGDRVTINRAGFRKDGPDGPAYYVESEAFKREVCAGFDAGAVAKVLAGAGALQVGGDGRLTCKPRLPDGRSPRVYVITPALWGEA</sequence>
<dbReference type="Pfam" id="PF06048">
    <property type="entry name" value="DUF927"/>
    <property type="match status" value="1"/>
</dbReference>
<reference evidence="3 4" key="1">
    <citation type="submission" date="2024-06" db="EMBL/GenBank/DDBJ databases">
        <title>Sorghum-associated microbial communities from plants grown in Nebraska, USA.</title>
        <authorList>
            <person name="Schachtman D."/>
        </authorList>
    </citation>
    <scope>NUCLEOTIDE SEQUENCE [LARGE SCALE GENOMIC DNA]</scope>
    <source>
        <strain evidence="3 4">1757</strain>
    </source>
</reference>
<evidence type="ECO:0000259" key="2">
    <source>
        <dbReference type="Pfam" id="PF06048"/>
    </source>
</evidence>
<keyword evidence="4" id="KW-1185">Reference proteome</keyword>
<evidence type="ECO:0000313" key="4">
    <source>
        <dbReference type="Proteomes" id="UP001549251"/>
    </source>
</evidence>
<evidence type="ECO:0000313" key="3">
    <source>
        <dbReference type="EMBL" id="MET4570623.1"/>
    </source>
</evidence>
<feature type="domain" description="DUF927" evidence="2">
    <location>
        <begin position="96"/>
        <end position="373"/>
    </location>
</feature>
<dbReference type="RefSeq" id="WP_354551962.1">
    <property type="nucleotide sequence ID" value="NZ_JBEPSD010000003.1"/>
</dbReference>
<dbReference type="EMBL" id="JBEPSD010000003">
    <property type="protein sequence ID" value="MET4570623.1"/>
    <property type="molecule type" value="Genomic_DNA"/>
</dbReference>
<organism evidence="3 4">
    <name type="scientific">Rhodanobacter soli</name>
    <dbReference type="NCBI Taxonomy" id="590609"/>
    <lineage>
        <taxon>Bacteria</taxon>
        <taxon>Pseudomonadati</taxon>
        <taxon>Pseudomonadota</taxon>
        <taxon>Gammaproteobacteria</taxon>
        <taxon>Lysobacterales</taxon>
        <taxon>Rhodanobacteraceae</taxon>
        <taxon>Rhodanobacter</taxon>
    </lineage>
</organism>
<accession>A0ABV2Q0K6</accession>
<dbReference type="Proteomes" id="UP001549251">
    <property type="component" value="Unassembled WGS sequence"/>
</dbReference>
<feature type="region of interest" description="Disordered" evidence="1">
    <location>
        <begin position="37"/>
        <end position="80"/>
    </location>
</feature>
<proteinExistence type="predicted"/>
<comment type="caution">
    <text evidence="3">The sequence shown here is derived from an EMBL/GenBank/DDBJ whole genome shotgun (WGS) entry which is preliminary data.</text>
</comment>
<gene>
    <name evidence="3" type="ORF">ABIE04_003002</name>
</gene>
<evidence type="ECO:0000256" key="1">
    <source>
        <dbReference type="SAM" id="MobiDB-lite"/>
    </source>
</evidence>